<dbReference type="Pfam" id="PF00226">
    <property type="entry name" value="DnaJ"/>
    <property type="match status" value="1"/>
</dbReference>
<keyword evidence="5" id="KW-1185">Reference proteome</keyword>
<dbReference type="Proteomes" id="UP001168821">
    <property type="component" value="Unassembled WGS sequence"/>
</dbReference>
<dbReference type="CDD" id="cd06257">
    <property type="entry name" value="DnaJ"/>
    <property type="match status" value="1"/>
</dbReference>
<dbReference type="SMART" id="SM00271">
    <property type="entry name" value="DnaJ"/>
    <property type="match status" value="1"/>
</dbReference>
<dbReference type="PANTHER" id="PTHR44157">
    <property type="entry name" value="DNAJ HOMOLOG SUBFAMILY C MEMBER 11"/>
    <property type="match status" value="1"/>
</dbReference>
<accession>A0AA38IJ55</accession>
<dbReference type="Pfam" id="PF22774">
    <property type="entry name" value="DNAJC11_beta-barrel"/>
    <property type="match status" value="1"/>
</dbReference>
<sequence length="563" mass="64020">MDIESDEENVIEEDFYSFLNVSKEASREEINNAYRRLSRMYHPDKHVDPELKSKAEVLFNKTKKAYEVLSDPHRRAIYDSLGMKGLETEGWEIVQRTKTPAEIRAEYEQLAEERAERRKQQRTNPNGNITVAINATDLFNPYDDELFDDEFEPDLLQRFPNIEVSSMQFSQSVDFPLTQKDTCTLSGQLQTQNGTGGGGVNLSWRHIYSHKSWAEVELAAGSGPSVSFKGFRTLTKRFFWNGGAVLQFTPEGIRPGVMSTLAMQIDKHSVGYLTYQGGIRSIVSTSIVRDTEFNHYNLSIQVGLPHSYISLNYTRKMLSQELKLKLSVKAGTFGGVVEYGAEKKVSKHSNLSFAVTVGVPSGVKLKIRLTRANQVYNFPIHLCEEVMPSPIFYATVVPLIVYVVVKKGFVEPFLKEQKAKKVEKQKQNNFNKLLEKRKEAQAAQDLMTATYTRIKEAEENKKGLVIIKAIYGKISTDPNETGDHEISNEVIDVTIPIQCIVKDSKLTMHEHTKSQLPGFFDPAIGEDKMLHIIYNYREQPYEVTIKDNESLRLPKNSHRVNVT</sequence>
<organism evidence="4 5">
    <name type="scientific">Zophobas morio</name>
    <dbReference type="NCBI Taxonomy" id="2755281"/>
    <lineage>
        <taxon>Eukaryota</taxon>
        <taxon>Metazoa</taxon>
        <taxon>Ecdysozoa</taxon>
        <taxon>Arthropoda</taxon>
        <taxon>Hexapoda</taxon>
        <taxon>Insecta</taxon>
        <taxon>Pterygota</taxon>
        <taxon>Neoptera</taxon>
        <taxon>Endopterygota</taxon>
        <taxon>Coleoptera</taxon>
        <taxon>Polyphaga</taxon>
        <taxon>Cucujiformia</taxon>
        <taxon>Tenebrionidae</taxon>
        <taxon>Zophobas</taxon>
    </lineage>
</organism>
<evidence type="ECO:0000313" key="5">
    <source>
        <dbReference type="Proteomes" id="UP001168821"/>
    </source>
</evidence>
<dbReference type="InterPro" id="IPR055225">
    <property type="entry name" value="DNAJC11-like_beta-barrel"/>
</dbReference>
<dbReference type="GO" id="GO:0042407">
    <property type="term" value="P:cristae formation"/>
    <property type="evidence" value="ECO:0007669"/>
    <property type="project" value="TreeGrafter"/>
</dbReference>
<dbReference type="InterPro" id="IPR001623">
    <property type="entry name" value="DnaJ_domain"/>
</dbReference>
<feature type="domain" description="J" evidence="3">
    <location>
        <begin position="14"/>
        <end position="82"/>
    </location>
</feature>
<proteinExistence type="predicted"/>
<dbReference type="SUPFAM" id="SSF46565">
    <property type="entry name" value="Chaperone J-domain"/>
    <property type="match status" value="1"/>
</dbReference>
<comment type="caution">
    <text evidence="4">The sequence shown here is derived from an EMBL/GenBank/DDBJ whole genome shotgun (WGS) entry which is preliminary data.</text>
</comment>
<evidence type="ECO:0000256" key="2">
    <source>
        <dbReference type="SAM" id="Coils"/>
    </source>
</evidence>
<dbReference type="InterPro" id="IPR052243">
    <property type="entry name" value="Mito_inner_membrane_organizer"/>
</dbReference>
<evidence type="ECO:0000313" key="4">
    <source>
        <dbReference type="EMBL" id="KAJ3654987.1"/>
    </source>
</evidence>
<dbReference type="PRINTS" id="PR00625">
    <property type="entry name" value="JDOMAIN"/>
</dbReference>
<dbReference type="EMBL" id="JALNTZ010000004">
    <property type="protein sequence ID" value="KAJ3654987.1"/>
    <property type="molecule type" value="Genomic_DNA"/>
</dbReference>
<dbReference type="PANTHER" id="PTHR44157:SF1">
    <property type="entry name" value="DNAJ HOMOLOG SUBFAMILY C MEMBER 11"/>
    <property type="match status" value="1"/>
</dbReference>
<dbReference type="Gene3D" id="1.10.287.110">
    <property type="entry name" value="DnaJ domain"/>
    <property type="match status" value="1"/>
</dbReference>
<evidence type="ECO:0000259" key="3">
    <source>
        <dbReference type="PROSITE" id="PS50076"/>
    </source>
</evidence>
<gene>
    <name evidence="4" type="ORF">Zmor_014136</name>
</gene>
<reference evidence="4" key="1">
    <citation type="journal article" date="2023" name="G3 (Bethesda)">
        <title>Whole genome assemblies of Zophobas morio and Tenebrio molitor.</title>
        <authorList>
            <person name="Kaur S."/>
            <person name="Stinson S.A."/>
            <person name="diCenzo G.C."/>
        </authorList>
    </citation>
    <scope>NUCLEOTIDE SEQUENCE</scope>
    <source>
        <strain evidence="4">QUZm001</strain>
    </source>
</reference>
<dbReference type="AlphaFoldDB" id="A0AA38IJ55"/>
<dbReference type="FunFam" id="1.10.287.110:FF:000079">
    <property type="entry name" value="DnaJ subfamily C member"/>
    <property type="match status" value="1"/>
</dbReference>
<keyword evidence="2" id="KW-0175">Coiled coil</keyword>
<feature type="coiled-coil region" evidence="2">
    <location>
        <begin position="423"/>
        <end position="460"/>
    </location>
</feature>
<dbReference type="Pfam" id="PF11875">
    <property type="entry name" value="DnaJ-like_C11_C"/>
    <property type="match status" value="1"/>
</dbReference>
<dbReference type="PROSITE" id="PS50076">
    <property type="entry name" value="DNAJ_2"/>
    <property type="match status" value="1"/>
</dbReference>
<keyword evidence="1" id="KW-0143">Chaperone</keyword>
<name>A0AA38IJ55_9CUCU</name>
<evidence type="ECO:0000256" key="1">
    <source>
        <dbReference type="ARBA" id="ARBA00023186"/>
    </source>
</evidence>
<dbReference type="InterPro" id="IPR024586">
    <property type="entry name" value="DnaJ-like_C11_C"/>
</dbReference>
<dbReference type="InterPro" id="IPR036869">
    <property type="entry name" value="J_dom_sf"/>
</dbReference>
<protein>
    <recommendedName>
        <fullName evidence="3">J domain-containing protein</fullName>
    </recommendedName>
</protein>
<dbReference type="GO" id="GO:0005739">
    <property type="term" value="C:mitochondrion"/>
    <property type="evidence" value="ECO:0007669"/>
    <property type="project" value="GOC"/>
</dbReference>